<proteinExistence type="predicted"/>
<organism evidence="1 2">
    <name type="scientific">Riccia fluitans</name>
    <dbReference type="NCBI Taxonomy" id="41844"/>
    <lineage>
        <taxon>Eukaryota</taxon>
        <taxon>Viridiplantae</taxon>
        <taxon>Streptophyta</taxon>
        <taxon>Embryophyta</taxon>
        <taxon>Marchantiophyta</taxon>
        <taxon>Marchantiopsida</taxon>
        <taxon>Marchantiidae</taxon>
        <taxon>Marchantiales</taxon>
        <taxon>Ricciaceae</taxon>
        <taxon>Riccia</taxon>
    </lineage>
</organism>
<reference evidence="1 2" key="1">
    <citation type="submission" date="2024-09" db="EMBL/GenBank/DDBJ databases">
        <title>Chromosome-scale assembly of Riccia fluitans.</title>
        <authorList>
            <person name="Paukszto L."/>
            <person name="Sawicki J."/>
            <person name="Karawczyk K."/>
            <person name="Piernik-Szablinska J."/>
            <person name="Szczecinska M."/>
            <person name="Mazdziarz M."/>
        </authorList>
    </citation>
    <scope>NUCLEOTIDE SEQUENCE [LARGE SCALE GENOMIC DNA]</scope>
    <source>
        <strain evidence="1">Rf_01</strain>
        <tissue evidence="1">Aerial parts of the thallus</tissue>
    </source>
</reference>
<dbReference type="AlphaFoldDB" id="A0ABD1XNN7"/>
<name>A0ABD1XNN7_9MARC</name>
<evidence type="ECO:0000313" key="2">
    <source>
        <dbReference type="Proteomes" id="UP001605036"/>
    </source>
</evidence>
<dbReference type="Proteomes" id="UP001605036">
    <property type="component" value="Unassembled WGS sequence"/>
</dbReference>
<comment type="caution">
    <text evidence="1">The sequence shown here is derived from an EMBL/GenBank/DDBJ whole genome shotgun (WGS) entry which is preliminary data.</text>
</comment>
<dbReference type="EMBL" id="JBHFFA010000008">
    <property type="protein sequence ID" value="KAL2610567.1"/>
    <property type="molecule type" value="Genomic_DNA"/>
</dbReference>
<protein>
    <submittedName>
        <fullName evidence="1">Uncharacterized protein</fullName>
    </submittedName>
</protein>
<gene>
    <name evidence="1" type="ORF">R1flu_029140</name>
</gene>
<accession>A0ABD1XNN7</accession>
<evidence type="ECO:0000313" key="1">
    <source>
        <dbReference type="EMBL" id="KAL2610567.1"/>
    </source>
</evidence>
<keyword evidence="2" id="KW-1185">Reference proteome</keyword>
<sequence length="128" mass="14696">MGMIGALAWSEVGSHCSGASLREPSRKLVALSLPVSSLDWHRREAAFPKAVELNWLWRIRTSLRFSALEVPRATVRETPNFRQKQREEAPRNGMSENNLREELLAICAHTQLLRKIRSSYQKILWRSG</sequence>